<dbReference type="AlphaFoldDB" id="A0A937XD50"/>
<gene>
    <name evidence="1" type="ORF">FJY68_03965</name>
</gene>
<protein>
    <submittedName>
        <fullName evidence="1">Uncharacterized protein</fullName>
    </submittedName>
</protein>
<organism evidence="1 2">
    <name type="scientific">candidate division WOR-3 bacterium</name>
    <dbReference type="NCBI Taxonomy" id="2052148"/>
    <lineage>
        <taxon>Bacteria</taxon>
        <taxon>Bacteria division WOR-3</taxon>
    </lineage>
</organism>
<proteinExistence type="predicted"/>
<name>A0A937XD50_UNCW3</name>
<evidence type="ECO:0000313" key="2">
    <source>
        <dbReference type="Proteomes" id="UP000779900"/>
    </source>
</evidence>
<sequence>MKIESDKWYPIEQCAAALEVTEDAVARYFRAKKGSRRLSGEKRGPRQKWHAKGRELIDFRKRLNYND</sequence>
<comment type="caution">
    <text evidence="1">The sequence shown here is derived from an EMBL/GenBank/DDBJ whole genome shotgun (WGS) entry which is preliminary data.</text>
</comment>
<accession>A0A937XD50</accession>
<reference evidence="1" key="1">
    <citation type="submission" date="2019-03" db="EMBL/GenBank/DDBJ databases">
        <title>Lake Tanganyika Metagenome-Assembled Genomes (MAGs).</title>
        <authorList>
            <person name="Tran P."/>
        </authorList>
    </citation>
    <scope>NUCLEOTIDE SEQUENCE</scope>
    <source>
        <strain evidence="1">K_DeepCast_150m_m2_040</strain>
    </source>
</reference>
<evidence type="ECO:0000313" key="1">
    <source>
        <dbReference type="EMBL" id="MBM3330992.1"/>
    </source>
</evidence>
<dbReference type="EMBL" id="VGIR01000015">
    <property type="protein sequence ID" value="MBM3330992.1"/>
    <property type="molecule type" value="Genomic_DNA"/>
</dbReference>
<dbReference type="Proteomes" id="UP000779900">
    <property type="component" value="Unassembled WGS sequence"/>
</dbReference>